<feature type="region of interest" description="Disordered" evidence="1">
    <location>
        <begin position="54"/>
        <end position="99"/>
    </location>
</feature>
<evidence type="ECO:0000313" key="3">
    <source>
        <dbReference type="EMBL" id="KAJ9644275.1"/>
    </source>
</evidence>
<name>A0AA38YCL7_9EURO</name>
<keyword evidence="4" id="KW-1185">Reference proteome</keyword>
<organism evidence="3 4">
    <name type="scientific">Knufia peltigerae</name>
    <dbReference type="NCBI Taxonomy" id="1002370"/>
    <lineage>
        <taxon>Eukaryota</taxon>
        <taxon>Fungi</taxon>
        <taxon>Dikarya</taxon>
        <taxon>Ascomycota</taxon>
        <taxon>Pezizomycotina</taxon>
        <taxon>Eurotiomycetes</taxon>
        <taxon>Chaetothyriomycetidae</taxon>
        <taxon>Chaetothyriales</taxon>
        <taxon>Trichomeriaceae</taxon>
        <taxon>Knufia</taxon>
    </lineage>
</organism>
<dbReference type="InterPro" id="IPR025363">
    <property type="entry name" value="DUF4267"/>
</dbReference>
<reference evidence="3" key="1">
    <citation type="submission" date="2022-10" db="EMBL/GenBank/DDBJ databases">
        <title>Culturing micro-colonial fungi from biological soil crusts in the Mojave desert and describing Neophaeococcomyces mojavensis, and introducing the new genera and species Taxawa tesnikishii.</title>
        <authorList>
            <person name="Kurbessoian T."/>
            <person name="Stajich J.E."/>
        </authorList>
    </citation>
    <scope>NUCLEOTIDE SEQUENCE</scope>
    <source>
        <strain evidence="3">TK_35</strain>
    </source>
</reference>
<evidence type="ECO:0000313" key="4">
    <source>
        <dbReference type="Proteomes" id="UP001172681"/>
    </source>
</evidence>
<dbReference type="Pfam" id="PF14087">
    <property type="entry name" value="DUF4267"/>
    <property type="match status" value="1"/>
</dbReference>
<sequence length="176" mass="18825">MDPLTIQVLLPYIARLATFFVAIISIAAGVRSISKPIDFATSFGFPPPQLSWRQMSQDTKTPISNEKSTVGDRFKSLRSESESEPSPSTTSTKPSTDSTNPFVPVVGVRNIALGLSILAFTVLDEVHATGVLLLCNLVSMAGDTVLCHRRGTQGSESSHLVATLLFAGLGSYNVLQ</sequence>
<protein>
    <submittedName>
        <fullName evidence="3">Uncharacterized protein</fullName>
    </submittedName>
</protein>
<keyword evidence="2" id="KW-0812">Transmembrane</keyword>
<keyword evidence="2" id="KW-0472">Membrane</keyword>
<evidence type="ECO:0000256" key="2">
    <source>
        <dbReference type="SAM" id="Phobius"/>
    </source>
</evidence>
<feature type="compositionally biased region" description="Polar residues" evidence="1">
    <location>
        <begin position="54"/>
        <end position="68"/>
    </location>
</feature>
<keyword evidence="2" id="KW-1133">Transmembrane helix</keyword>
<accession>A0AA38YCL7</accession>
<feature type="compositionally biased region" description="Basic and acidic residues" evidence="1">
    <location>
        <begin position="69"/>
        <end position="81"/>
    </location>
</feature>
<dbReference type="EMBL" id="JAPDRN010000006">
    <property type="protein sequence ID" value="KAJ9644275.1"/>
    <property type="molecule type" value="Genomic_DNA"/>
</dbReference>
<evidence type="ECO:0000256" key="1">
    <source>
        <dbReference type="SAM" id="MobiDB-lite"/>
    </source>
</evidence>
<dbReference type="Proteomes" id="UP001172681">
    <property type="component" value="Unassembled WGS sequence"/>
</dbReference>
<comment type="caution">
    <text evidence="3">The sequence shown here is derived from an EMBL/GenBank/DDBJ whole genome shotgun (WGS) entry which is preliminary data.</text>
</comment>
<dbReference type="AlphaFoldDB" id="A0AA38YCL7"/>
<proteinExistence type="predicted"/>
<feature type="compositionally biased region" description="Low complexity" evidence="1">
    <location>
        <begin position="84"/>
        <end position="99"/>
    </location>
</feature>
<feature type="transmembrane region" description="Helical" evidence="2">
    <location>
        <begin position="12"/>
        <end position="30"/>
    </location>
</feature>
<gene>
    <name evidence="3" type="ORF">H2204_001626</name>
</gene>